<accession>L1KTM8</accession>
<dbReference type="EMBL" id="AEJC01000409">
    <property type="protein sequence ID" value="EKX63785.1"/>
    <property type="molecule type" value="Genomic_DNA"/>
</dbReference>
<name>L1KTM8_9ACTN</name>
<organism evidence="1 2">
    <name type="scientific">Streptomyces ipomoeae 91-03</name>
    <dbReference type="NCBI Taxonomy" id="698759"/>
    <lineage>
        <taxon>Bacteria</taxon>
        <taxon>Bacillati</taxon>
        <taxon>Actinomycetota</taxon>
        <taxon>Actinomycetes</taxon>
        <taxon>Kitasatosporales</taxon>
        <taxon>Streptomycetaceae</taxon>
        <taxon>Streptomyces</taxon>
    </lineage>
</organism>
<dbReference type="AlphaFoldDB" id="L1KTM8"/>
<keyword evidence="2" id="KW-1185">Reference proteome</keyword>
<comment type="caution">
    <text evidence="1">The sequence shown here is derived from an EMBL/GenBank/DDBJ whole genome shotgun (WGS) entry which is preliminary data.</text>
</comment>
<evidence type="ECO:0000313" key="2">
    <source>
        <dbReference type="Proteomes" id="UP000010411"/>
    </source>
</evidence>
<gene>
    <name evidence="1" type="ORF">STRIP9103_03298</name>
</gene>
<protein>
    <submittedName>
        <fullName evidence="1">Uncharacterized protein</fullName>
    </submittedName>
</protein>
<reference evidence="1 2" key="1">
    <citation type="submission" date="2012-11" db="EMBL/GenBank/DDBJ databases">
        <authorList>
            <person name="Huguet-Tapia J.C."/>
            <person name="Durkin A.S."/>
            <person name="Pettis G.S."/>
            <person name="Badger J.H."/>
        </authorList>
    </citation>
    <scope>NUCLEOTIDE SEQUENCE [LARGE SCALE GENOMIC DNA]</scope>
    <source>
        <strain evidence="1 2">91-03</strain>
    </source>
</reference>
<evidence type="ECO:0000313" key="1">
    <source>
        <dbReference type="EMBL" id="EKX63785.1"/>
    </source>
</evidence>
<proteinExistence type="predicted"/>
<dbReference type="Proteomes" id="UP000010411">
    <property type="component" value="Unassembled WGS sequence"/>
</dbReference>
<sequence>MVGDGTGCEQVAIGSSCELLGHVADMLADRRAPPSPDSASCWPG</sequence>